<dbReference type="EMBL" id="JAGMUU010000036">
    <property type="protein sequence ID" value="KAH7116544.1"/>
    <property type="molecule type" value="Genomic_DNA"/>
</dbReference>
<organism evidence="3 4">
    <name type="scientific">Dactylonectria estremocensis</name>
    <dbReference type="NCBI Taxonomy" id="1079267"/>
    <lineage>
        <taxon>Eukaryota</taxon>
        <taxon>Fungi</taxon>
        <taxon>Dikarya</taxon>
        <taxon>Ascomycota</taxon>
        <taxon>Pezizomycotina</taxon>
        <taxon>Sordariomycetes</taxon>
        <taxon>Hypocreomycetidae</taxon>
        <taxon>Hypocreales</taxon>
        <taxon>Nectriaceae</taxon>
        <taxon>Dactylonectria</taxon>
    </lineage>
</organism>
<comment type="caution">
    <text evidence="3">The sequence shown here is derived from an EMBL/GenBank/DDBJ whole genome shotgun (WGS) entry which is preliminary data.</text>
</comment>
<keyword evidence="2" id="KW-1133">Transmembrane helix</keyword>
<proteinExistence type="predicted"/>
<dbReference type="OrthoDB" id="3220769at2759"/>
<keyword evidence="2" id="KW-0812">Transmembrane</keyword>
<evidence type="ECO:0000313" key="4">
    <source>
        <dbReference type="Proteomes" id="UP000717696"/>
    </source>
</evidence>
<dbReference type="AlphaFoldDB" id="A0A9P9DCB2"/>
<keyword evidence="4" id="KW-1185">Reference proteome</keyword>
<dbReference type="Proteomes" id="UP000717696">
    <property type="component" value="Unassembled WGS sequence"/>
</dbReference>
<accession>A0A9P9DCB2</accession>
<protein>
    <submittedName>
        <fullName evidence="3">Uncharacterized protein</fullName>
    </submittedName>
</protein>
<evidence type="ECO:0000313" key="3">
    <source>
        <dbReference type="EMBL" id="KAH7116544.1"/>
    </source>
</evidence>
<gene>
    <name evidence="3" type="ORF">B0J13DRAFT_514487</name>
</gene>
<evidence type="ECO:0000256" key="1">
    <source>
        <dbReference type="SAM" id="MobiDB-lite"/>
    </source>
</evidence>
<evidence type="ECO:0000256" key="2">
    <source>
        <dbReference type="SAM" id="Phobius"/>
    </source>
</evidence>
<feature type="transmembrane region" description="Helical" evidence="2">
    <location>
        <begin position="16"/>
        <end position="37"/>
    </location>
</feature>
<name>A0A9P9DCB2_9HYPO</name>
<keyword evidence="2" id="KW-0472">Membrane</keyword>
<sequence>MYASWFSYPITKPYPFRWFTAVTILGGVFLTIIFTLVNLASSGFYLKPVYTNDPNGTVTNKTHWYMKPPFNWEGDLAVKCQPKFLSVGDRFFTSNLGLQYEVKSITSSMNETQKPTSLPSVPYLNNTLENCFLTKAALNLHKSDTAARATWWLSWKTSYTVATASCLIVTDLGTVNLTLGVQYAGENDYVYDYVIDDNYTTHASTWWGTRLSNAYFAGILASMSQIEYSDTSYLAHGVITYTRNQTQENIRSPEFFQVDKWFITSDGYIDQSVDKLPNSVEEGLHHAKLLHSLVSVDLGSCRSPNLLLGQKGLHYAISAPDNANRRPGGLLYGTAPDMGAPWLFTRIPGPGESAGNATLLNETYSDFTPMMGHLGCNNATIVAQYLCSVPQRKSTGTMLLAIVLADLVFLQAAWKILNLISESLLPSKDPRVNSCQGCSGALYQDTQMESLSNSAEAGGIHERGGSMDESTTRLITP</sequence>
<feature type="compositionally biased region" description="Polar residues" evidence="1">
    <location>
        <begin position="468"/>
        <end position="477"/>
    </location>
</feature>
<feature type="region of interest" description="Disordered" evidence="1">
    <location>
        <begin position="457"/>
        <end position="477"/>
    </location>
</feature>
<reference evidence="3" key="1">
    <citation type="journal article" date="2021" name="Nat. Commun.">
        <title>Genetic determinants of endophytism in the Arabidopsis root mycobiome.</title>
        <authorList>
            <person name="Mesny F."/>
            <person name="Miyauchi S."/>
            <person name="Thiergart T."/>
            <person name="Pickel B."/>
            <person name="Atanasova L."/>
            <person name="Karlsson M."/>
            <person name="Huettel B."/>
            <person name="Barry K.W."/>
            <person name="Haridas S."/>
            <person name="Chen C."/>
            <person name="Bauer D."/>
            <person name="Andreopoulos W."/>
            <person name="Pangilinan J."/>
            <person name="LaButti K."/>
            <person name="Riley R."/>
            <person name="Lipzen A."/>
            <person name="Clum A."/>
            <person name="Drula E."/>
            <person name="Henrissat B."/>
            <person name="Kohler A."/>
            <person name="Grigoriev I.V."/>
            <person name="Martin F.M."/>
            <person name="Hacquard S."/>
        </authorList>
    </citation>
    <scope>NUCLEOTIDE SEQUENCE</scope>
    <source>
        <strain evidence="3">MPI-CAGE-AT-0021</strain>
    </source>
</reference>